<organism evidence="8 9">
    <name type="scientific">Prolemur simus</name>
    <name type="common">Greater bamboo lemur</name>
    <name type="synonym">Hapalemur simus</name>
    <dbReference type="NCBI Taxonomy" id="1328070"/>
    <lineage>
        <taxon>Eukaryota</taxon>
        <taxon>Metazoa</taxon>
        <taxon>Chordata</taxon>
        <taxon>Craniata</taxon>
        <taxon>Vertebrata</taxon>
        <taxon>Euteleostomi</taxon>
        <taxon>Mammalia</taxon>
        <taxon>Eutheria</taxon>
        <taxon>Euarchontoglires</taxon>
        <taxon>Primates</taxon>
        <taxon>Strepsirrhini</taxon>
        <taxon>Lemuriformes</taxon>
        <taxon>Lemuridae</taxon>
        <taxon>Prolemur</taxon>
    </lineage>
</organism>
<dbReference type="InterPro" id="IPR013083">
    <property type="entry name" value="Znf_RING/FYVE/PHD"/>
</dbReference>
<dbReference type="AlphaFoldDB" id="A0A8C8ZU01"/>
<gene>
    <name evidence="8" type="primary">DIDO1</name>
</gene>
<feature type="region of interest" description="Disordered" evidence="6">
    <location>
        <begin position="46"/>
        <end position="72"/>
    </location>
</feature>
<evidence type="ECO:0000313" key="8">
    <source>
        <dbReference type="Ensembl" id="ENSPSMP00000023872.1"/>
    </source>
</evidence>
<feature type="domain" description="Zinc finger PHD-type" evidence="7">
    <location>
        <begin position="1"/>
        <end position="39"/>
    </location>
</feature>
<evidence type="ECO:0000256" key="1">
    <source>
        <dbReference type="ARBA" id="ARBA00004123"/>
    </source>
</evidence>
<proteinExistence type="predicted"/>
<accession>A0A8C8ZU01</accession>
<dbReference type="SUPFAM" id="SSF57903">
    <property type="entry name" value="FYVE/PHD zinc finger"/>
    <property type="match status" value="1"/>
</dbReference>
<keyword evidence="9" id="KW-1185">Reference proteome</keyword>
<name>A0A8C8ZU01_PROSS</name>
<sequence>MICCDRCEEWFHGDCVGISEARGRLLERNGEDYICPNCTILQVQDETNSETTDQPETKFRPGDPDGTDFTSIGTVEQKSSEDQGIKGRIEKAAHPSGKKKLKIFQPVVEAPGASKCIGPGCSSVAQPDSVYCSNDCILKHAAATMKFLSSGKEQKPKPKEKIKIKPEKLNLPKCSVQAGIKISSMHKRPAPEKKENMLKKVMVTLCRNEALGKEVTCESSTPSWASDHNYNAVKPEKTAAPSASLLCKCTYHPGGGLLPPSHSLWIALPQATEGACHWSGRSPKSSSSTPK</sequence>
<keyword evidence="3" id="KW-0863">Zinc-finger</keyword>
<dbReference type="InterPro" id="IPR019787">
    <property type="entry name" value="Znf_PHD-finger"/>
</dbReference>
<keyword evidence="4" id="KW-0862">Zinc</keyword>
<dbReference type="Pfam" id="PF00628">
    <property type="entry name" value="PHD"/>
    <property type="match status" value="1"/>
</dbReference>
<dbReference type="InterPro" id="IPR001965">
    <property type="entry name" value="Znf_PHD"/>
</dbReference>
<reference evidence="8" key="2">
    <citation type="submission" date="2025-09" db="UniProtKB">
        <authorList>
            <consortium name="Ensembl"/>
        </authorList>
    </citation>
    <scope>IDENTIFICATION</scope>
</reference>
<dbReference type="GO" id="GO:0048188">
    <property type="term" value="C:Set1C/COMPASS complex"/>
    <property type="evidence" value="ECO:0007669"/>
    <property type="project" value="InterPro"/>
</dbReference>
<keyword evidence="2" id="KW-0479">Metal-binding</keyword>
<evidence type="ECO:0000256" key="5">
    <source>
        <dbReference type="ARBA" id="ARBA00023242"/>
    </source>
</evidence>
<dbReference type="GeneTree" id="ENSGT00940000155532"/>
<reference evidence="8" key="1">
    <citation type="submission" date="2025-08" db="UniProtKB">
        <authorList>
            <consortium name="Ensembl"/>
        </authorList>
    </citation>
    <scope>IDENTIFICATION</scope>
</reference>
<dbReference type="PANTHER" id="PTHR46174">
    <property type="entry name" value="CXXC-TYPE ZINC FINGER PROTEIN 1"/>
    <property type="match status" value="1"/>
</dbReference>
<evidence type="ECO:0000313" key="9">
    <source>
        <dbReference type="Proteomes" id="UP000694414"/>
    </source>
</evidence>
<evidence type="ECO:0000256" key="4">
    <source>
        <dbReference type="ARBA" id="ARBA00022833"/>
    </source>
</evidence>
<dbReference type="GO" id="GO:0008270">
    <property type="term" value="F:zinc ion binding"/>
    <property type="evidence" value="ECO:0007669"/>
    <property type="project" value="UniProtKB-KW"/>
</dbReference>
<dbReference type="Gene3D" id="3.30.40.10">
    <property type="entry name" value="Zinc/RING finger domain, C3HC4 (zinc finger)"/>
    <property type="match status" value="1"/>
</dbReference>
<keyword evidence="5" id="KW-0539">Nucleus</keyword>
<dbReference type="InterPro" id="IPR011011">
    <property type="entry name" value="Znf_FYVE_PHD"/>
</dbReference>
<dbReference type="Proteomes" id="UP000694414">
    <property type="component" value="Unplaced"/>
</dbReference>
<dbReference type="SMART" id="SM00249">
    <property type="entry name" value="PHD"/>
    <property type="match status" value="1"/>
</dbReference>
<dbReference type="InterPro" id="IPR037869">
    <property type="entry name" value="Spp1/CFP1"/>
</dbReference>
<protein>
    <submittedName>
        <fullName evidence="8">Death inducer-obliterator 1</fullName>
    </submittedName>
</protein>
<evidence type="ECO:0000256" key="3">
    <source>
        <dbReference type="ARBA" id="ARBA00022771"/>
    </source>
</evidence>
<dbReference type="PANTHER" id="PTHR46174:SF1">
    <property type="entry name" value="CXXC-TYPE ZINC FINGER PROTEIN 1"/>
    <property type="match status" value="1"/>
</dbReference>
<evidence type="ECO:0000256" key="6">
    <source>
        <dbReference type="SAM" id="MobiDB-lite"/>
    </source>
</evidence>
<comment type="subcellular location">
    <subcellularLocation>
        <location evidence="1">Nucleus</location>
    </subcellularLocation>
</comment>
<evidence type="ECO:0000256" key="2">
    <source>
        <dbReference type="ARBA" id="ARBA00022723"/>
    </source>
</evidence>
<dbReference type="GO" id="GO:0045893">
    <property type="term" value="P:positive regulation of DNA-templated transcription"/>
    <property type="evidence" value="ECO:0007669"/>
    <property type="project" value="TreeGrafter"/>
</dbReference>
<dbReference type="Ensembl" id="ENSPSMT00000027706.1">
    <property type="protein sequence ID" value="ENSPSMP00000023872.1"/>
    <property type="gene ID" value="ENSPSMG00000016842.1"/>
</dbReference>
<evidence type="ECO:0000259" key="7">
    <source>
        <dbReference type="SMART" id="SM00249"/>
    </source>
</evidence>